<name>A0ABX4PG20_9LEPT</name>
<protein>
    <submittedName>
        <fullName evidence="1">Uncharacterized protein</fullName>
    </submittedName>
</protein>
<comment type="caution">
    <text evidence="1">The sequence shown here is derived from an EMBL/GenBank/DDBJ whole genome shotgun (WGS) entry which is preliminary data.</text>
</comment>
<reference evidence="1 2" key="1">
    <citation type="submission" date="2017-07" db="EMBL/GenBank/DDBJ databases">
        <title>Leptospira spp. isolated from tropical soils.</title>
        <authorList>
            <person name="Thibeaux R."/>
            <person name="Iraola G."/>
            <person name="Ferres I."/>
            <person name="Bierque E."/>
            <person name="Girault D."/>
            <person name="Soupe-Gilbert M.-E."/>
            <person name="Picardeau M."/>
            <person name="Goarant C."/>
        </authorList>
    </citation>
    <scope>NUCLEOTIDE SEQUENCE [LARGE SCALE GENOMIC DNA]</scope>
    <source>
        <strain evidence="1 2">ATI7-C-A2</strain>
    </source>
</reference>
<gene>
    <name evidence="1" type="ORF">CH363_19190</name>
</gene>
<accession>A0ABX4PG20</accession>
<sequence>MSNLSVLGRLLSKLHDFDKDHDSVDSLLKFFNLSIGALEAIPRLEIDKLSDLSDEIRIQSYYFLEECESDIDVKIQEAISCINRLIAIYK</sequence>
<evidence type="ECO:0000313" key="1">
    <source>
        <dbReference type="EMBL" id="PKA14326.1"/>
    </source>
</evidence>
<keyword evidence="2" id="KW-1185">Reference proteome</keyword>
<dbReference type="EMBL" id="NPEI01000020">
    <property type="protein sequence ID" value="PKA14326.1"/>
    <property type="molecule type" value="Genomic_DNA"/>
</dbReference>
<evidence type="ECO:0000313" key="2">
    <source>
        <dbReference type="Proteomes" id="UP000231857"/>
    </source>
</evidence>
<proteinExistence type="predicted"/>
<dbReference type="Proteomes" id="UP000231857">
    <property type="component" value="Unassembled WGS sequence"/>
</dbReference>
<organism evidence="1 2">
    <name type="scientific">Leptospira haakeii</name>
    <dbReference type="NCBI Taxonomy" id="2023198"/>
    <lineage>
        <taxon>Bacteria</taxon>
        <taxon>Pseudomonadati</taxon>
        <taxon>Spirochaetota</taxon>
        <taxon>Spirochaetia</taxon>
        <taxon>Leptospirales</taxon>
        <taxon>Leptospiraceae</taxon>
        <taxon>Leptospira</taxon>
    </lineage>
</organism>